<dbReference type="EMBL" id="VSRR010000511">
    <property type="protein sequence ID" value="MPC16492.1"/>
    <property type="molecule type" value="Genomic_DNA"/>
</dbReference>
<protein>
    <submittedName>
        <fullName evidence="1">Uncharacterized protein</fullName>
    </submittedName>
</protein>
<keyword evidence="2" id="KW-1185">Reference proteome</keyword>
<evidence type="ECO:0000313" key="2">
    <source>
        <dbReference type="Proteomes" id="UP000324222"/>
    </source>
</evidence>
<reference evidence="1 2" key="1">
    <citation type="submission" date="2019-05" db="EMBL/GenBank/DDBJ databases">
        <title>Another draft genome of Portunus trituberculatus and its Hox gene families provides insights of decapod evolution.</title>
        <authorList>
            <person name="Jeong J.-H."/>
            <person name="Song I."/>
            <person name="Kim S."/>
            <person name="Choi T."/>
            <person name="Kim D."/>
            <person name="Ryu S."/>
            <person name="Kim W."/>
        </authorList>
    </citation>
    <scope>NUCLEOTIDE SEQUENCE [LARGE SCALE GENOMIC DNA]</scope>
    <source>
        <tissue evidence="1">Muscle</tissue>
    </source>
</reference>
<name>A0A5B7D375_PORTR</name>
<gene>
    <name evidence="1" type="ORF">E2C01_009317</name>
</gene>
<sequence length="71" mass="7902">MLCRDIPPARAIRFAHYHTRKGVLQAKGVASTTNLALPGTLDEWTTRACHQSPVSTKRGRCSLKEAMLIRI</sequence>
<accession>A0A5B7D375</accession>
<dbReference type="Proteomes" id="UP000324222">
    <property type="component" value="Unassembled WGS sequence"/>
</dbReference>
<dbReference type="AlphaFoldDB" id="A0A5B7D375"/>
<evidence type="ECO:0000313" key="1">
    <source>
        <dbReference type="EMBL" id="MPC16492.1"/>
    </source>
</evidence>
<organism evidence="1 2">
    <name type="scientific">Portunus trituberculatus</name>
    <name type="common">Swimming crab</name>
    <name type="synonym">Neptunus trituberculatus</name>
    <dbReference type="NCBI Taxonomy" id="210409"/>
    <lineage>
        <taxon>Eukaryota</taxon>
        <taxon>Metazoa</taxon>
        <taxon>Ecdysozoa</taxon>
        <taxon>Arthropoda</taxon>
        <taxon>Crustacea</taxon>
        <taxon>Multicrustacea</taxon>
        <taxon>Malacostraca</taxon>
        <taxon>Eumalacostraca</taxon>
        <taxon>Eucarida</taxon>
        <taxon>Decapoda</taxon>
        <taxon>Pleocyemata</taxon>
        <taxon>Brachyura</taxon>
        <taxon>Eubrachyura</taxon>
        <taxon>Portunoidea</taxon>
        <taxon>Portunidae</taxon>
        <taxon>Portuninae</taxon>
        <taxon>Portunus</taxon>
    </lineage>
</organism>
<comment type="caution">
    <text evidence="1">The sequence shown here is derived from an EMBL/GenBank/DDBJ whole genome shotgun (WGS) entry which is preliminary data.</text>
</comment>
<proteinExistence type="predicted"/>